<dbReference type="InterPro" id="IPR052086">
    <property type="entry name" value="Mannan_Polymerase_Subunit"/>
</dbReference>
<dbReference type="OrthoDB" id="2405412at2759"/>
<comment type="subcellular location">
    <subcellularLocation>
        <location evidence="2">Endoplasmic reticulum membrane</location>
        <topology evidence="2">Single-pass type II membrane protein</topology>
    </subcellularLocation>
    <subcellularLocation>
        <location evidence="1">Golgi apparatus membrane</location>
        <topology evidence="1">Single-pass type II membrane protein</topology>
    </subcellularLocation>
</comment>
<evidence type="ECO:0000256" key="5">
    <source>
        <dbReference type="ARBA" id="ARBA00022989"/>
    </source>
</evidence>
<evidence type="ECO:0000256" key="1">
    <source>
        <dbReference type="ARBA" id="ARBA00004323"/>
    </source>
</evidence>
<evidence type="ECO:0000313" key="10">
    <source>
        <dbReference type="EMBL" id="SSD61320.1"/>
    </source>
</evidence>
<evidence type="ECO:0000256" key="6">
    <source>
        <dbReference type="ARBA" id="ARBA00023034"/>
    </source>
</evidence>
<protein>
    <submittedName>
        <fullName evidence="10">Probable Mannan polymerase complexes subunit MNN9</fullName>
    </submittedName>
</protein>
<comment type="similarity">
    <text evidence="8">Belongs to the ANP1/MMN9/VAN1 family.</text>
</comment>
<dbReference type="GO" id="GO:0000136">
    <property type="term" value="C:mannan polymerase complex"/>
    <property type="evidence" value="ECO:0007669"/>
    <property type="project" value="TreeGrafter"/>
</dbReference>
<dbReference type="PANTHER" id="PTHR43083">
    <property type="entry name" value="MANNAN POLYMERASE II"/>
    <property type="match status" value="1"/>
</dbReference>
<dbReference type="GO" id="GO:0005789">
    <property type="term" value="C:endoplasmic reticulum membrane"/>
    <property type="evidence" value="ECO:0007669"/>
    <property type="project" value="UniProtKB-SubCell"/>
</dbReference>
<dbReference type="AlphaFoldDB" id="A0A376BAZ3"/>
<dbReference type="GO" id="GO:0000032">
    <property type="term" value="P:cell wall mannoprotein biosynthetic process"/>
    <property type="evidence" value="ECO:0007669"/>
    <property type="project" value="TreeGrafter"/>
</dbReference>
<dbReference type="FunFam" id="3.90.550.10:FF:000017">
    <property type="entry name" value="Mannan polymerase II complex ANP1 subunit"/>
    <property type="match status" value="1"/>
</dbReference>
<evidence type="ECO:0000256" key="3">
    <source>
        <dbReference type="ARBA" id="ARBA00022692"/>
    </source>
</evidence>
<dbReference type="VEuPathDB" id="FungiDB:SCODWIG_03081"/>
<accession>A0A376BAZ3</accession>
<dbReference type="InterPro" id="IPR029044">
    <property type="entry name" value="Nucleotide-diphossugar_trans"/>
</dbReference>
<keyword evidence="11" id="KW-1185">Reference proteome</keyword>
<proteinExistence type="inferred from homology"/>
<evidence type="ECO:0000256" key="2">
    <source>
        <dbReference type="ARBA" id="ARBA00004648"/>
    </source>
</evidence>
<evidence type="ECO:0000313" key="11">
    <source>
        <dbReference type="Proteomes" id="UP000262825"/>
    </source>
</evidence>
<feature type="transmembrane region" description="Helical" evidence="9">
    <location>
        <begin position="16"/>
        <end position="34"/>
    </location>
</feature>
<keyword evidence="4" id="KW-0735">Signal-anchor</keyword>
<evidence type="ECO:0000256" key="7">
    <source>
        <dbReference type="ARBA" id="ARBA00023136"/>
    </source>
</evidence>
<evidence type="ECO:0000256" key="9">
    <source>
        <dbReference type="SAM" id="Phobius"/>
    </source>
</evidence>
<dbReference type="EMBL" id="UFAJ01000651">
    <property type="protein sequence ID" value="SSD61320.1"/>
    <property type="molecule type" value="Genomic_DNA"/>
</dbReference>
<dbReference type="GO" id="GO:0000009">
    <property type="term" value="F:alpha-1,6-mannosyltransferase activity"/>
    <property type="evidence" value="ECO:0007669"/>
    <property type="project" value="TreeGrafter"/>
</dbReference>
<dbReference type="SUPFAM" id="SSF53448">
    <property type="entry name" value="Nucleotide-diphospho-sugar transferases"/>
    <property type="match status" value="1"/>
</dbReference>
<evidence type="ECO:0000256" key="8">
    <source>
        <dbReference type="ARBA" id="ARBA00037964"/>
    </source>
</evidence>
<dbReference type="Proteomes" id="UP000262825">
    <property type="component" value="Unassembled WGS sequence"/>
</dbReference>
<evidence type="ECO:0000256" key="4">
    <source>
        <dbReference type="ARBA" id="ARBA00022968"/>
    </source>
</evidence>
<keyword evidence="3 9" id="KW-0812">Transmembrane</keyword>
<reference evidence="11" key="1">
    <citation type="submission" date="2018-06" db="EMBL/GenBank/DDBJ databases">
        <authorList>
            <person name="Guldener U."/>
        </authorList>
    </citation>
    <scope>NUCLEOTIDE SEQUENCE [LARGE SCALE GENOMIC DNA]</scope>
    <source>
        <strain evidence="11">UTAD17</strain>
    </source>
</reference>
<keyword evidence="5 9" id="KW-1133">Transmembrane helix</keyword>
<dbReference type="Gene3D" id="3.90.550.10">
    <property type="entry name" value="Spore Coat Polysaccharide Biosynthesis Protein SpsA, Chain A"/>
    <property type="match status" value="1"/>
</dbReference>
<dbReference type="Pfam" id="PF03452">
    <property type="entry name" value="Anp1"/>
    <property type="match status" value="1"/>
</dbReference>
<dbReference type="PANTHER" id="PTHR43083:SF6">
    <property type="entry name" value="MANNAN POLYMERASE COMPLEXES SUBUNIT MNN9"/>
    <property type="match status" value="1"/>
</dbReference>
<keyword evidence="6" id="KW-0333">Golgi apparatus</keyword>
<keyword evidence="7 9" id="KW-0472">Membrane</keyword>
<dbReference type="GO" id="GO:0006487">
    <property type="term" value="P:protein N-linked glycosylation"/>
    <property type="evidence" value="ECO:0007669"/>
    <property type="project" value="TreeGrafter"/>
</dbReference>
<name>A0A376BAZ3_9ASCO</name>
<sequence>MRGVSEIAYRLRKSHIIRYLLPLFTTFLVISILYSRSNIEIGTNDLIQKHRWAHEDEDSFYFTYSKKFKMPAYSYNSKKDSNKNWLFFSSKQEDVIPQSHIAHYDLNKLKSTANAAVDKEQILILTPMQTFHAKYWENLLQLTYPRELIELGFIIPRSKSGDNALKLLEREIKKIQTGKKEQRFHKITVLRQESPSFNELGEKQRHALEVQKERRAKMALARNELLFSTIGPYTSWVLWLDADIVETPPTLLQDMTSHDKPVLAANIYQKFKNPDDNNKIDIRPYDFNNWAESAIALELASKMDNDEIIVEGYSELATYRPLMAHLYDQNGDINAEMHLDGVGGGCTLVKAEVHRDGAMFPNFPFYHLIETEGFAKMAKRLGYEITGLPNYLAYHVEE</sequence>
<gene>
    <name evidence="10" type="ORF">SCODWIG_03081</name>
</gene>
<organism evidence="10 11">
    <name type="scientific">Saccharomycodes ludwigii</name>
    <dbReference type="NCBI Taxonomy" id="36035"/>
    <lineage>
        <taxon>Eukaryota</taxon>
        <taxon>Fungi</taxon>
        <taxon>Dikarya</taxon>
        <taxon>Ascomycota</taxon>
        <taxon>Saccharomycotina</taxon>
        <taxon>Saccharomycetes</taxon>
        <taxon>Saccharomycodales</taxon>
        <taxon>Saccharomycodaceae</taxon>
        <taxon>Saccharomycodes</taxon>
    </lineage>
</organism>